<dbReference type="GO" id="GO:0016491">
    <property type="term" value="F:oxidoreductase activity"/>
    <property type="evidence" value="ECO:0007669"/>
    <property type="project" value="UniProtKB-KW"/>
</dbReference>
<dbReference type="Gene3D" id="3.20.20.30">
    <property type="entry name" value="Luciferase-like domain"/>
    <property type="match status" value="1"/>
</dbReference>
<dbReference type="RefSeq" id="WP_316513777.1">
    <property type="nucleotide sequence ID" value="NZ_OY726395.1"/>
</dbReference>
<accession>A0ABM9M8H4</accession>
<name>A0ABM9M8H4_9MYCO</name>
<dbReference type="PANTHER" id="PTHR43244">
    <property type="match status" value="1"/>
</dbReference>
<dbReference type="InterPro" id="IPR011251">
    <property type="entry name" value="Luciferase-like_dom"/>
</dbReference>
<sequence length="327" mass="35061">MARLGLTVPFQSDTLARQAGILDAVAPHGFTDLWSAEAAGSDAFTPLAAAAVSHPEFRLGTAIVPAYTRGPALLAMSAAALAELAQSPIALGIGSSSDVIVEKWNGLEFHAPYQRVRDVAHFLRRAFTGERVEMECASFSIKGFRLERVPERVPKLLIAALRPGMLRLAARSADGAIVNWLSATDVHRVAGVVRDIAPDAEIVARLFVIPSTDVAAVRATAKRTIAAYLNVPVYAEFHRWLGRGSVLEPMWTSWHNGDRKGALEAIPDSLVDELFLYGTPAEIADRVREYAHAGVDTPILAVLPAQGVSELRPSDVAQIGAAYATLN</sequence>
<dbReference type="Proteomes" id="UP001190466">
    <property type="component" value="Chromosome"/>
</dbReference>
<dbReference type="Pfam" id="PF00296">
    <property type="entry name" value="Bac_luciferase"/>
    <property type="match status" value="1"/>
</dbReference>
<keyword evidence="4" id="KW-1185">Reference proteome</keyword>
<dbReference type="InterPro" id="IPR022526">
    <property type="entry name" value="F420_Rv3093c"/>
</dbReference>
<evidence type="ECO:0000259" key="2">
    <source>
        <dbReference type="Pfam" id="PF00296"/>
    </source>
</evidence>
<dbReference type="SUPFAM" id="SSF51679">
    <property type="entry name" value="Bacterial luciferase-like"/>
    <property type="match status" value="1"/>
</dbReference>
<dbReference type="InterPro" id="IPR050564">
    <property type="entry name" value="F420-G6PD/mer"/>
</dbReference>
<dbReference type="EC" id="1.-.-.-" evidence="3"/>
<gene>
    <name evidence="3" type="ORF">MU0050_000271</name>
</gene>
<dbReference type="PANTHER" id="PTHR43244:SF1">
    <property type="entry name" value="5,10-METHYLENETETRAHYDROMETHANOPTERIN REDUCTASE"/>
    <property type="match status" value="1"/>
</dbReference>
<dbReference type="InterPro" id="IPR036661">
    <property type="entry name" value="Luciferase-like_sf"/>
</dbReference>
<keyword evidence="1 3" id="KW-0560">Oxidoreductase</keyword>
<dbReference type="EMBL" id="OY726395">
    <property type="protein sequence ID" value="CAJ1578969.1"/>
    <property type="molecule type" value="Genomic_DNA"/>
</dbReference>
<evidence type="ECO:0000313" key="4">
    <source>
        <dbReference type="Proteomes" id="UP001190466"/>
    </source>
</evidence>
<dbReference type="NCBIfam" id="TIGR03841">
    <property type="entry name" value="F420_Rv3093c"/>
    <property type="match status" value="1"/>
</dbReference>
<feature type="domain" description="Luciferase-like" evidence="2">
    <location>
        <begin position="13"/>
        <end position="297"/>
    </location>
</feature>
<evidence type="ECO:0000313" key="3">
    <source>
        <dbReference type="EMBL" id="CAJ1578969.1"/>
    </source>
</evidence>
<organism evidence="3 4">
    <name type="scientific">[Mycobacterium] wendilense</name>
    <dbReference type="NCBI Taxonomy" id="3064284"/>
    <lineage>
        <taxon>Bacteria</taxon>
        <taxon>Bacillati</taxon>
        <taxon>Actinomycetota</taxon>
        <taxon>Actinomycetes</taxon>
        <taxon>Mycobacteriales</taxon>
        <taxon>Mycobacteriaceae</taxon>
        <taxon>Mycolicibacter</taxon>
    </lineage>
</organism>
<protein>
    <submittedName>
        <fullName evidence="3">LLM class F420-dependent oxidoreductase</fullName>
        <ecNumber evidence="3">1.-.-.-</ecNumber>
    </submittedName>
</protein>
<reference evidence="3 4" key="1">
    <citation type="submission" date="2023-08" db="EMBL/GenBank/DDBJ databases">
        <authorList>
            <person name="Folkvardsen B D."/>
            <person name="Norman A."/>
        </authorList>
    </citation>
    <scope>NUCLEOTIDE SEQUENCE [LARGE SCALE GENOMIC DNA]</scope>
    <source>
        <strain evidence="3 4">Mu0050</strain>
    </source>
</reference>
<evidence type="ECO:0000256" key="1">
    <source>
        <dbReference type="ARBA" id="ARBA00023002"/>
    </source>
</evidence>
<proteinExistence type="predicted"/>